<reference evidence="4" key="1">
    <citation type="journal article" date="2019" name="Int. J. Syst. Evol. Microbiol.">
        <title>The Global Catalogue of Microorganisms (GCM) 10K type strain sequencing project: providing services to taxonomists for standard genome sequencing and annotation.</title>
        <authorList>
            <consortium name="The Broad Institute Genomics Platform"/>
            <consortium name="The Broad Institute Genome Sequencing Center for Infectious Disease"/>
            <person name="Wu L."/>
            <person name="Ma J."/>
        </authorList>
    </citation>
    <scope>NUCLEOTIDE SEQUENCE [LARGE SCALE GENOMIC DNA]</scope>
    <source>
        <strain evidence="4">NBRC 108730</strain>
    </source>
</reference>
<dbReference type="Proteomes" id="UP001157017">
    <property type="component" value="Unassembled WGS sequence"/>
</dbReference>
<organism evidence="3 4">
    <name type="scientific">Angustibacter aerolatus</name>
    <dbReference type="NCBI Taxonomy" id="1162965"/>
    <lineage>
        <taxon>Bacteria</taxon>
        <taxon>Bacillati</taxon>
        <taxon>Actinomycetota</taxon>
        <taxon>Actinomycetes</taxon>
        <taxon>Kineosporiales</taxon>
        <taxon>Kineosporiaceae</taxon>
    </lineage>
</organism>
<keyword evidence="4" id="KW-1185">Reference proteome</keyword>
<evidence type="ECO:0000313" key="4">
    <source>
        <dbReference type="Proteomes" id="UP001157017"/>
    </source>
</evidence>
<evidence type="ECO:0000256" key="2">
    <source>
        <dbReference type="SAM" id="SignalP"/>
    </source>
</evidence>
<keyword evidence="2" id="KW-0732">Signal</keyword>
<proteinExistence type="predicted"/>
<keyword evidence="1" id="KW-0812">Transmembrane</keyword>
<feature type="transmembrane region" description="Helical" evidence="1">
    <location>
        <begin position="40"/>
        <end position="59"/>
    </location>
</feature>
<feature type="signal peptide" evidence="2">
    <location>
        <begin position="1"/>
        <end position="20"/>
    </location>
</feature>
<name>A0ABQ6JN72_9ACTN</name>
<dbReference type="EMBL" id="BSUZ01000001">
    <property type="protein sequence ID" value="GMA88700.1"/>
    <property type="molecule type" value="Genomic_DNA"/>
</dbReference>
<comment type="caution">
    <text evidence="3">The sequence shown here is derived from an EMBL/GenBank/DDBJ whole genome shotgun (WGS) entry which is preliminary data.</text>
</comment>
<accession>A0ABQ6JN72</accession>
<gene>
    <name evidence="3" type="ORF">GCM10025868_39500</name>
</gene>
<feature type="chain" id="PRO_5046698303" evidence="2">
    <location>
        <begin position="21"/>
        <end position="83"/>
    </location>
</feature>
<protein>
    <submittedName>
        <fullName evidence="3">Uncharacterized protein</fullName>
    </submittedName>
</protein>
<keyword evidence="1" id="KW-0472">Membrane</keyword>
<keyword evidence="1" id="KW-1133">Transmembrane helix</keyword>
<evidence type="ECO:0000313" key="3">
    <source>
        <dbReference type="EMBL" id="GMA88700.1"/>
    </source>
</evidence>
<sequence>MRATTTSTLVLATVTLSTSAATLATVTVLLGWWSPSTAEALAVAGGALLAAAGFLGLALHRPAPAPQRPERWALRGRRPVAWG</sequence>
<evidence type="ECO:0000256" key="1">
    <source>
        <dbReference type="SAM" id="Phobius"/>
    </source>
</evidence>